<dbReference type="Proteomes" id="UP000008845">
    <property type="component" value="Chromosome"/>
</dbReference>
<name>G7SFU9_STRSU</name>
<dbReference type="AlphaFoldDB" id="G7SFU9"/>
<keyword evidence="1" id="KW-0560">Oxidoreductase</keyword>
<evidence type="ECO:0000313" key="2">
    <source>
        <dbReference type="Proteomes" id="UP000008845"/>
    </source>
</evidence>
<dbReference type="PATRIC" id="fig|1004952.3.peg.1005"/>
<dbReference type="GO" id="GO:0051213">
    <property type="term" value="F:dioxygenase activity"/>
    <property type="evidence" value="ECO:0007669"/>
    <property type="project" value="UniProtKB-KW"/>
</dbReference>
<accession>G7SFU9</accession>
<gene>
    <name evidence="1" type="ORF">SSUD12_1026</name>
</gene>
<protein>
    <submittedName>
        <fullName evidence="1">Lignostilbene-alpha,beta-dioxygenase</fullName>
    </submittedName>
</protein>
<dbReference type="RefSeq" id="WP_014638006.1">
    <property type="nucleotide sequence ID" value="NC_017621.1"/>
</dbReference>
<reference evidence="1 2" key="1">
    <citation type="journal article" date="2011" name="BMC Genomics">
        <title>Comparative Genomic Analysis of Streptococcus suis reveals significant genomic diversity among different serotypes.</title>
        <authorList>
            <person name="Zhang A."/>
            <person name="Yang M."/>
            <person name="Hu P."/>
            <person name="Wu J."/>
            <person name="Chen B."/>
            <person name="Hua Y."/>
            <person name="Yu J."/>
            <person name="Chen H."/>
            <person name="Xiao J."/>
            <person name="Jin M."/>
        </authorList>
    </citation>
    <scope>NUCLEOTIDE SEQUENCE [LARGE SCALE GENOMIC DNA]</scope>
    <source>
        <strain evidence="1">D12</strain>
    </source>
</reference>
<dbReference type="EMBL" id="CP002644">
    <property type="protein sequence ID" value="AER19330.1"/>
    <property type="molecule type" value="Genomic_DNA"/>
</dbReference>
<dbReference type="HOGENOM" id="CLU_2526207_0_0_9"/>
<dbReference type="KEGG" id="ssk:SSUD12_1026"/>
<organism evidence="1 2">
    <name type="scientific">Streptococcus suis D12</name>
    <dbReference type="NCBI Taxonomy" id="1004952"/>
    <lineage>
        <taxon>Bacteria</taxon>
        <taxon>Bacillati</taxon>
        <taxon>Bacillota</taxon>
        <taxon>Bacilli</taxon>
        <taxon>Lactobacillales</taxon>
        <taxon>Streptococcaceae</taxon>
        <taxon>Streptococcus</taxon>
    </lineage>
</organism>
<evidence type="ECO:0000313" key="1">
    <source>
        <dbReference type="EMBL" id="AER19330.1"/>
    </source>
</evidence>
<sequence length="84" mass="9867">MTETQVRLGYFESICQVLALETEDLTVEHPSIWKLIQTADEATFYQLAPHLFLTRDRTEPLLAYPFEATKEEYERFRQLLEQGG</sequence>
<proteinExistence type="predicted"/>
<keyword evidence="1" id="KW-0223">Dioxygenase</keyword>